<feature type="domain" description="Bacterial repeat" evidence="2">
    <location>
        <begin position="1401"/>
        <end position="1464"/>
    </location>
</feature>
<dbReference type="Gene3D" id="2.160.20.110">
    <property type="match status" value="3"/>
</dbReference>
<gene>
    <name evidence="3" type="primary">inlA_2</name>
    <name evidence="3" type="ORF">STSP1_01913</name>
</gene>
<feature type="domain" description="Bacterial repeat" evidence="2">
    <location>
        <begin position="1336"/>
        <end position="1398"/>
    </location>
</feature>
<evidence type="ECO:0000256" key="1">
    <source>
        <dbReference type="SAM" id="SignalP"/>
    </source>
</evidence>
<feature type="domain" description="Bacterial repeat" evidence="2">
    <location>
        <begin position="1073"/>
        <end position="1128"/>
    </location>
</feature>
<dbReference type="Pfam" id="PF18998">
    <property type="entry name" value="Flg_new_2"/>
    <property type="match status" value="14"/>
</dbReference>
<sequence precursor="true">MKRFKLVSLSIMALASIALAFSGGDGSQANPYQVANTDDLQEIATNNPNSGDYFVLTSSITGVDFVIGGSFNGSFDGNGNSIDVSYQGNLTGDDALFQELGPQGVIKNLLVNVDYDLNAYSGNWGFVAGVAGFNNGGLIDNCSVAGSISAMDTGLAVGGITASNAGTVQNCESEVSIATDYGCNAGGIAGQSVGMIEECSFMGNMDVADSGFASIDDQENPTIAGGIVGYAYDGAENTNLSVNAEIIADASGVVAGGVVGYLESGTVTGAEMAGGSITVPSAPFTGSIVGGIAGQALDSSIQQAVLAESASVIGGRYSDTGGIVGYSGISTAGASAAVSEAASLGYVETGYLGYAGGVAGRNSSGMVTNCYAAGNVVANETSGDNTVLGGVVGLNETDNQNGGEAPVQYVHYAGTIMDKPDGEGYLGAVIGWNNGGSLDSAHYDSDLAGVSEFIGWGDQNETSSTALTSAQMAQEGNFPNFNFAQIWSMGAAYPVLTFQIGGASMTYNLDQGYNWISFPVLPDDDSLENVLADYSNIAQDFDSIVSAAGETAQYYQGVWYGTLEVIEPGKMYILNSGAGGSFDVNGFPVDPQTEITLVSGWNWIGSTLQDPVSLDDAFQNAQLSDFDTIVAPSGQTAQYYQGAWYGTLDTLVPGVGYKLNAATAQSFFFDGAVAPASQSDPQLSGEIRPAGAPDWTSPTGLQNNMIITAYVVDENMQQIAVADGSLLSAWTPGGEIAGVTEITDGPSKKYFPLTVFSNETELEGMTLKVYDAAADAVHNIQGAFKFESNSSVGNVVNPVEKQITQGTTTYTVTFDAGDHGTITAGDAVQEIEEGGSATAPTIEADEGWQFTGWDIDFTNVQSSITVTAQYELVSGYYVVTFSEGTHGTITAGDTEQIVYEGGSATAPTIEADEGWEHTGWDTAFDNVTEDLTVTATYSEIPQYTVTFEAGANGSITAGDEVQTVYEGDDAAAPTVTANAGWDFTGWDTDFTNVQSDLTVTAEYTEEIYTVTFAAGANGTITAGDAVQNIPYGGSATAPTIEADAGWEFVGWDTAFDNVTSELTVTAQYELKTYTVTFVAGENGTITSGNETQEVDHGSAAAEPTVEPAEGYVFEAWDKAFNNVTSNLTVNATYSSLPEYIVTFESGPHGTITSGQGVQVVYEGGSATAPTIEANEGWEFAGWDTAFDNVTSEITVTATYSEIPQYTVTFDAGANGSVTAGDAVQTVYEGEDAVEPTIEASEGWEFIGWDADFTNVQSDLTVTAQYEQITYTVTFMPGANGTITAGDTEQTIAYGGSATAPTIEANEGLEHTGWDTAFDNVTSDITVTATYSEIPQYTVTFDAGANGSVTAGDAVQTVYEGEDAVEPTVTANTGWEFIGWDADFTNVQSDLTVTAQYEQITYTVTFMQGANGTITAGDTEQTIAYGGSATAPTVEADEGWEHTGWDTAFDNVTSDITVTATYSEIPQYTVTFDAGANGSVTAGDAVQSVYEGEDAVEPTIEASEGWEFTGWDADFTNVQSDLTVTAQYEQITYTVTFMPGANGTITAGDTEQTIAYGGSATAPTVEADEGWEFAGWDMIFDNVTSDLTVTAVYSELPDVYTVNFYAGDYGEILSGSSQQVDEGEAAELPMLVPDFQYRFEGWYNGDTRYSLSELQNVTENMELTAAYSLQPDPEPADADFNGDKYVGPEDLAVMLDSYLTAEGSLASETAAELFAGDQFGDIDSNQWVDNGDFYLFSNNWLKSFEDSFTYNLVQGYNWISFPVLPEDKSLANVMEGYEEIVENFDNITASNGKTAQYYNGQWYGTLQNIVPTRMYVLYSANGGTFEVSGSEVGPDGAMNLYQGWNWLPFFQKQSMSVQDAFQHLDVQDLDQIIAPNGEVAQYYGNQWYGTLDTLEPGVGYKFNVSKAQGFSYTHQVSPLEAMSIETAAVNKPNWDAPQGLSNQMKVYAKIVDENGDPIATANGSELSAWTPDNPSNIAGATDKVILGPAGNHFQLVIFSDKNSVPGMDLKVYDADSDKIYDIVQTVDFQKDTELGNVVTLQVYSTDAGMPVNVPDWESPTGLMNSMKVYAKVVDQNGDQIATADNSQLSAWTPAGQVAGVTDEVVSGPVDDHFQLVVYSDETSVPGMGLKVYDADADQVYEIIQRLDFEADTDLGNVLTLQVYTIGENAPDWQSPSGLNNQMQVYAMVTQGGVQIAKPDGSLLAAITPSGNIAGVAEVAANPSGTKYFPLTIFSDEDSFTGLIFKVYDAATDTVYDINETLDFQADAQIGNVTSLEEFTVSGEQANSYDVNFMSGENGTLLGQTSQTVDLGENATEPIVEADEGWEFIGWDGSFENVISDRTLTAQYTDVIYTVVFQAGDNGAITAGDELQTVPSGGDAVEPTITADAGYTFTGWNADFTNVTSDLTVTAQYEVTGYTVDFLPGENGSITAGDDSQIVPHGQAAAEPTVTADAGYTFTGWDTAFDNVTSDLTVTALYETAEFTVTFLPGDKGLITAGDSVQTVVYGGAAAEPTVTPIVGYEFDGWDIAFDNVTSDLTVTAQYKEGTGDEDEDGTEEDPWIIDDPTDWQKIIDAPSDHFKVTGDVDFGSNPLTNPLKVPFTGHLYSETGATLSYGFDASGLDYVGLFAVVSNGALIENLDFDVDVTGRNVVGGVAGYFADSTISNCSISGNVTGEKFVGSFVGENRGQIIGCSSDVTLSGDDVVGGIAGTNRGSVSGCSYSGIYTGGTVGIVGSSPSGSVSDSDVVTGGGE</sequence>
<feature type="domain" description="Bacterial repeat" evidence="2">
    <location>
        <begin position="943"/>
        <end position="1000"/>
    </location>
</feature>
<feature type="signal peptide" evidence="1">
    <location>
        <begin position="1"/>
        <end position="20"/>
    </location>
</feature>
<reference evidence="4" key="1">
    <citation type="submission" date="2017-04" db="EMBL/GenBank/DDBJ databases">
        <title>Comparative genomics and description of representatives of a novel lineage of planctomycetes thriving in anoxic sediments.</title>
        <authorList>
            <person name="Spring S."/>
            <person name="Bunk B."/>
            <person name="Sproer C."/>
        </authorList>
    </citation>
    <scope>NUCLEOTIDE SEQUENCE [LARGE SCALE GENOMIC DNA]</scope>
    <source>
        <strain evidence="4">ST-PulAB-D4</strain>
    </source>
</reference>
<organism evidence="3 4">
    <name type="scientific">Sedimentisphaera salicampi</name>
    <dbReference type="NCBI Taxonomy" id="1941349"/>
    <lineage>
        <taxon>Bacteria</taxon>
        <taxon>Pseudomonadati</taxon>
        <taxon>Planctomycetota</taxon>
        <taxon>Phycisphaerae</taxon>
        <taxon>Sedimentisphaerales</taxon>
        <taxon>Sedimentisphaeraceae</taxon>
        <taxon>Sedimentisphaera</taxon>
    </lineage>
</organism>
<keyword evidence="1" id="KW-0732">Signal</keyword>
<feature type="domain" description="Bacterial repeat" evidence="2">
    <location>
        <begin position="2416"/>
        <end position="2472"/>
    </location>
</feature>
<feature type="domain" description="Bacterial repeat" evidence="2">
    <location>
        <begin position="1205"/>
        <end position="1267"/>
    </location>
</feature>
<feature type="domain" description="Bacterial repeat" evidence="2">
    <location>
        <begin position="2351"/>
        <end position="2410"/>
    </location>
</feature>
<feature type="domain" description="Bacterial repeat" evidence="2">
    <location>
        <begin position="1532"/>
        <end position="1588"/>
    </location>
</feature>
<accession>A0A1W6LP28</accession>
<name>A0A1W6LP28_9BACT</name>
<dbReference type="KEGG" id="pbp:STSP1_01913"/>
<feature type="domain" description="Bacterial repeat" evidence="2">
    <location>
        <begin position="2482"/>
        <end position="2541"/>
    </location>
</feature>
<evidence type="ECO:0000259" key="2">
    <source>
        <dbReference type="Pfam" id="PF18998"/>
    </source>
</evidence>
<evidence type="ECO:0000313" key="3">
    <source>
        <dbReference type="EMBL" id="ARN57502.1"/>
    </source>
</evidence>
<dbReference type="EMBL" id="CP021023">
    <property type="protein sequence ID" value="ARN57502.1"/>
    <property type="molecule type" value="Genomic_DNA"/>
</dbReference>
<feature type="domain" description="Bacterial repeat" evidence="2">
    <location>
        <begin position="1467"/>
        <end position="1529"/>
    </location>
</feature>
<keyword evidence="4" id="KW-1185">Reference proteome</keyword>
<feature type="chain" id="PRO_5012845759" evidence="1">
    <location>
        <begin position="21"/>
        <end position="2749"/>
    </location>
</feature>
<proteinExistence type="predicted"/>
<feature type="domain" description="Bacterial repeat" evidence="2">
    <location>
        <begin position="1008"/>
        <end position="1067"/>
    </location>
</feature>
<dbReference type="RefSeq" id="WP_161491703.1">
    <property type="nucleotide sequence ID" value="NZ_CP021023.1"/>
</dbReference>
<evidence type="ECO:0000313" key="4">
    <source>
        <dbReference type="Proteomes" id="UP000193334"/>
    </source>
</evidence>
<dbReference type="Proteomes" id="UP000193334">
    <property type="component" value="Chromosome"/>
</dbReference>
<feature type="domain" description="Bacterial repeat" evidence="2">
    <location>
        <begin position="2287"/>
        <end position="2343"/>
    </location>
</feature>
<dbReference type="InterPro" id="IPR018247">
    <property type="entry name" value="EF_Hand_1_Ca_BS"/>
</dbReference>
<dbReference type="InterPro" id="IPR013378">
    <property type="entry name" value="InlB-like_B-rpt"/>
</dbReference>
<dbReference type="Pfam" id="PF09479">
    <property type="entry name" value="Flg_new"/>
    <property type="match status" value="1"/>
</dbReference>
<dbReference type="STRING" id="1941349.STSP1_01913"/>
<feature type="domain" description="Bacterial repeat" evidence="2">
    <location>
        <begin position="810"/>
        <end position="867"/>
    </location>
</feature>
<dbReference type="InterPro" id="IPR044060">
    <property type="entry name" value="Bacterial_rp_domain"/>
</dbReference>
<protein>
    <submittedName>
        <fullName evidence="3">Internalin-A</fullName>
    </submittedName>
</protein>
<dbReference type="PROSITE" id="PS00018">
    <property type="entry name" value="EF_HAND_1"/>
    <property type="match status" value="1"/>
</dbReference>
<feature type="domain" description="Bacterial repeat" evidence="2">
    <location>
        <begin position="1139"/>
        <end position="1202"/>
    </location>
</feature>